<evidence type="ECO:0000313" key="1">
    <source>
        <dbReference type="EMBL" id="ADC45263.1"/>
    </source>
</evidence>
<dbReference type="Proteomes" id="UP000002429">
    <property type="component" value="Plasmid megaplasmid"/>
</dbReference>
<keyword evidence="1" id="KW-0614">Plasmid</keyword>
<dbReference type="EMBL" id="CP000353">
    <property type="protein sequence ID" value="ADC45263.1"/>
    <property type="molecule type" value="Genomic_DNA"/>
</dbReference>
<name>D3DY93_CUPMC</name>
<accession>D3DY93</accession>
<organism evidence="1 2">
    <name type="scientific">Cupriavidus metallidurans (strain ATCC 43123 / DSM 2839 / NBRC 102507 / CH34)</name>
    <name type="common">Ralstonia metallidurans</name>
    <dbReference type="NCBI Taxonomy" id="266264"/>
    <lineage>
        <taxon>Bacteria</taxon>
        <taxon>Pseudomonadati</taxon>
        <taxon>Pseudomonadota</taxon>
        <taxon>Betaproteobacteria</taxon>
        <taxon>Burkholderiales</taxon>
        <taxon>Burkholderiaceae</taxon>
        <taxon>Cupriavidus</taxon>
    </lineage>
</organism>
<evidence type="ECO:0000313" key="2">
    <source>
        <dbReference type="Proteomes" id="UP000002429"/>
    </source>
</evidence>
<protein>
    <submittedName>
        <fullName evidence="1">Uncharacterized protein</fullName>
    </submittedName>
</protein>
<gene>
    <name evidence="1" type="ordered locus">Rmet_6672</name>
</gene>
<sequence length="128" mass="14789">MRATHYISGYTVQIYSIAMPRFPIGTDGRYNLPKLTAADLRALYFQCPEPETRALLWDIHRLRILVVHVDQLQRTMASHCHISTLQVLESLRAALAGEPCVLEHAARIEETFEPHSAREYTRKCNRRD</sequence>
<keyword evidence="2" id="KW-1185">Reference proteome</keyword>
<geneLocation type="plasmid" evidence="1 2">
    <name>megaplasmid</name>
</geneLocation>
<reference evidence="2" key="1">
    <citation type="journal article" date="2010" name="PLoS ONE">
        <title>The complete genome sequence of Cupriavidus metallidurans strain CH34, a master survivalist in harsh and anthropogenic environments.</title>
        <authorList>
            <person name="Janssen P.J."/>
            <person name="Van Houdt R."/>
            <person name="Moors H."/>
            <person name="Monsieurs P."/>
            <person name="Morin N."/>
            <person name="Michaux A."/>
            <person name="Benotmane M.A."/>
            <person name="Leys N."/>
            <person name="Vallaeys T."/>
            <person name="Lapidus A."/>
            <person name="Monchy S."/>
            <person name="Medigue C."/>
            <person name="Taghavi S."/>
            <person name="McCorkle S."/>
            <person name="Dunn J."/>
            <person name="van der Lelie D."/>
            <person name="Mergeay M."/>
        </authorList>
    </citation>
    <scope>NUCLEOTIDE SEQUENCE [LARGE SCALE GENOMIC DNA]</scope>
    <source>
        <strain evidence="2">ATCC 43123 / DSM 2839 / NBRC 102507 / CH34</strain>
    </source>
</reference>
<dbReference type="KEGG" id="rme:Rmet_6672"/>
<proteinExistence type="predicted"/>
<dbReference type="HOGENOM" id="CLU_1957741_0_0_4"/>
<dbReference type="AlphaFoldDB" id="D3DY93"/>